<reference evidence="1" key="1">
    <citation type="journal article" date="2021" name="Proc. Natl. Acad. Sci. U.S.A.">
        <title>A Catalog of Tens of Thousands of Viruses from Human Metagenomes Reveals Hidden Associations with Chronic Diseases.</title>
        <authorList>
            <person name="Tisza M.J."/>
            <person name="Buck C.B."/>
        </authorList>
    </citation>
    <scope>NUCLEOTIDE SEQUENCE</scope>
    <source>
        <strain evidence="1">Ctiha2</strain>
    </source>
</reference>
<accession>A0A8S5RGJ9</accession>
<name>A0A8S5RGJ9_9VIRU</name>
<protein>
    <submittedName>
        <fullName evidence="1">Uncharacterized protein</fullName>
    </submittedName>
</protein>
<evidence type="ECO:0000313" key="1">
    <source>
        <dbReference type="EMBL" id="DAE30495.1"/>
    </source>
</evidence>
<dbReference type="EMBL" id="BK059104">
    <property type="protein sequence ID" value="DAE30495.1"/>
    <property type="molecule type" value="Genomic_DNA"/>
</dbReference>
<organism evidence="1">
    <name type="scientific">virus sp. ctiha2</name>
    <dbReference type="NCBI Taxonomy" id="2827299"/>
    <lineage>
        <taxon>Viruses</taxon>
    </lineage>
</organism>
<proteinExistence type="predicted"/>
<sequence length="77" mass="9043">MNTIVIHVPTISYFLYDMPFFVMATRSFPEVTSSFNSLYCVKHLTQYLTRFKTAIITAGVRIMISNIYNPPFIIRHY</sequence>